<evidence type="ECO:0000313" key="1">
    <source>
        <dbReference type="EMBL" id="ACD96687.1"/>
    </source>
</evidence>
<dbReference type="KEGG" id="glo:Glov_2981"/>
<gene>
    <name evidence="1" type="ordered locus">Glov_2981</name>
</gene>
<name>B3E8L1_TRIL1</name>
<accession>B3E8L1</accession>
<dbReference type="RefSeq" id="WP_012471012.1">
    <property type="nucleotide sequence ID" value="NC_010814.1"/>
</dbReference>
<dbReference type="Proteomes" id="UP000002420">
    <property type="component" value="Chromosome"/>
</dbReference>
<dbReference type="OrthoDB" id="5404987at2"/>
<dbReference type="eggNOG" id="ENOG5030CU4">
    <property type="taxonomic scope" value="Bacteria"/>
</dbReference>
<dbReference type="STRING" id="398767.Glov_2981"/>
<dbReference type="AlphaFoldDB" id="B3E8L1"/>
<dbReference type="HOGENOM" id="CLU_327826_0_0_7"/>
<keyword evidence="2" id="KW-1185">Reference proteome</keyword>
<dbReference type="EMBL" id="CP001089">
    <property type="protein sequence ID" value="ACD96687.1"/>
    <property type="molecule type" value="Genomic_DNA"/>
</dbReference>
<reference evidence="1 2" key="1">
    <citation type="submission" date="2008-05" db="EMBL/GenBank/DDBJ databases">
        <title>Complete sequence of chromosome of Geobacter lovleyi SZ.</title>
        <authorList>
            <consortium name="US DOE Joint Genome Institute"/>
            <person name="Lucas S."/>
            <person name="Copeland A."/>
            <person name="Lapidus A."/>
            <person name="Glavina del Rio T."/>
            <person name="Dalin E."/>
            <person name="Tice H."/>
            <person name="Bruce D."/>
            <person name="Goodwin L."/>
            <person name="Pitluck S."/>
            <person name="Chertkov O."/>
            <person name="Meincke L."/>
            <person name="Brettin T."/>
            <person name="Detter J.C."/>
            <person name="Han C."/>
            <person name="Tapia R."/>
            <person name="Kuske C.R."/>
            <person name="Schmutz J."/>
            <person name="Larimer F."/>
            <person name="Land M."/>
            <person name="Hauser L."/>
            <person name="Kyrpides N."/>
            <person name="Mikhailova N."/>
            <person name="Sung Y."/>
            <person name="Fletcher K.E."/>
            <person name="Ritalahti K.M."/>
            <person name="Loeffler F.E."/>
            <person name="Richardson P."/>
        </authorList>
    </citation>
    <scope>NUCLEOTIDE SEQUENCE [LARGE SCALE GENOMIC DNA]</scope>
    <source>
        <strain evidence="2">ATCC BAA-1151 / DSM 17278 / SZ</strain>
    </source>
</reference>
<evidence type="ECO:0000313" key="2">
    <source>
        <dbReference type="Proteomes" id="UP000002420"/>
    </source>
</evidence>
<sequence length="777" mass="83426">MQTLPAAITAEKNKTTGAKPVWILKLSRTGTTPLYISDRVLTITAADGTSQTTKAWVSSWGVLKEGITNGLGEMTIADYDLHLMADPTDAANIIYQVDTYDIETSTAEIQHWYEGMVAGTAAIKKFVGYVKEVSVDQNDEGVSLRLQDATLKLQGTLGTVLDSVTYPLADPDHIGKLLPIVFGTVNKLPALCVDAGWVTSLANQALSTDTTITVSELPSTTVVGKTFYIDAEQVTVTAANTTTRVLTVTRGVNGTTIANHSMGSVVIEKKATPIVFILADHALDTIGEIYIRVAGVDVNITASVTKYLGTSGNQLAAYPGKAAITIATTPAVMQQIWLAINNALDVDQGNHTHPTSTSTTVLRPNNVIYVYGGTLANNYNGTYAQRAFDNDTATYMQGNLAVQLSQVCDGTYNASPGFTYTTVNNIASCLNIRVGVVAECGYDYGSPVRIQLFIKGVMVLNQAIGNVFASGTFYTGWYPFTNMSDLYSYPSTSFAKIVMQNGSDCRCKEIWFEIQTGTATTYSPAAGVALTGDLSLIGNSIANVYTMDQLMANVARTTVATPLLACNDILSRVGYPAATGSSNITTAINGAITTQQSALYWLTRIAFESWALFKVSSAGSKLVPRGAGASQKPITSAMVRNSSRRKSAYEDIINKIALKFDLDYASTSADPYRQTVSDVNSASQTRYGVQDRPDLFLFQFITSSAIATALRDAYLTWYAARHWVHEVEVFLDNIEVEFGDSITLGFITGAPVGFVREARVAPGDDSAPDTITLVVEV</sequence>
<protein>
    <submittedName>
        <fullName evidence="1">Uncharacterized protein</fullName>
    </submittedName>
</protein>
<proteinExistence type="predicted"/>
<organism evidence="1 2">
    <name type="scientific">Trichlorobacter lovleyi (strain ATCC BAA-1151 / DSM 17278 / SZ)</name>
    <name type="common">Geobacter lovleyi</name>
    <dbReference type="NCBI Taxonomy" id="398767"/>
    <lineage>
        <taxon>Bacteria</taxon>
        <taxon>Pseudomonadati</taxon>
        <taxon>Thermodesulfobacteriota</taxon>
        <taxon>Desulfuromonadia</taxon>
        <taxon>Geobacterales</taxon>
        <taxon>Geobacteraceae</taxon>
        <taxon>Trichlorobacter</taxon>
    </lineage>
</organism>